<dbReference type="InterPro" id="IPR036259">
    <property type="entry name" value="MFS_trans_sf"/>
</dbReference>
<feature type="transmembrane region" description="Helical" evidence="6">
    <location>
        <begin position="226"/>
        <end position="250"/>
    </location>
</feature>
<keyword evidence="4 6" id="KW-1133">Transmembrane helix</keyword>
<feature type="domain" description="Major facilitator superfamily (MFS) profile" evidence="7">
    <location>
        <begin position="1"/>
        <end position="286"/>
    </location>
</feature>
<evidence type="ECO:0000256" key="6">
    <source>
        <dbReference type="SAM" id="Phobius"/>
    </source>
</evidence>
<gene>
    <name evidence="8" type="ORF">AaE_007987</name>
</gene>
<organism evidence="8 9">
    <name type="scientific">Aphanomyces astaci</name>
    <name type="common">Crayfish plague agent</name>
    <dbReference type="NCBI Taxonomy" id="112090"/>
    <lineage>
        <taxon>Eukaryota</taxon>
        <taxon>Sar</taxon>
        <taxon>Stramenopiles</taxon>
        <taxon>Oomycota</taxon>
        <taxon>Saprolegniomycetes</taxon>
        <taxon>Saprolegniales</taxon>
        <taxon>Verrucalvaceae</taxon>
        <taxon>Aphanomyces</taxon>
    </lineage>
</organism>
<keyword evidence="2" id="KW-0813">Transport</keyword>
<dbReference type="PROSITE" id="PS50850">
    <property type="entry name" value="MFS"/>
    <property type="match status" value="1"/>
</dbReference>
<evidence type="ECO:0000259" key="7">
    <source>
        <dbReference type="PROSITE" id="PS50850"/>
    </source>
</evidence>
<dbReference type="GO" id="GO:0015149">
    <property type="term" value="F:hexose transmembrane transporter activity"/>
    <property type="evidence" value="ECO:0007669"/>
    <property type="project" value="TreeGrafter"/>
</dbReference>
<dbReference type="VEuPathDB" id="FungiDB:H257_04464"/>
<name>A0A6A5AEL1_APHAT</name>
<dbReference type="Proteomes" id="UP000469452">
    <property type="component" value="Unassembled WGS sequence"/>
</dbReference>
<feature type="transmembrane region" description="Helical" evidence="6">
    <location>
        <begin position="262"/>
        <end position="282"/>
    </location>
</feature>
<evidence type="ECO:0000313" key="8">
    <source>
        <dbReference type="EMBL" id="KAF0746797.1"/>
    </source>
</evidence>
<dbReference type="GO" id="GO:0016020">
    <property type="term" value="C:membrane"/>
    <property type="evidence" value="ECO:0007669"/>
    <property type="project" value="UniProtKB-SubCell"/>
</dbReference>
<feature type="transmembrane region" description="Helical" evidence="6">
    <location>
        <begin position="194"/>
        <end position="219"/>
    </location>
</feature>
<evidence type="ECO:0000313" key="9">
    <source>
        <dbReference type="Proteomes" id="UP000469452"/>
    </source>
</evidence>
<dbReference type="AlphaFoldDB" id="A0A6A5AEL1"/>
<evidence type="ECO:0000256" key="5">
    <source>
        <dbReference type="ARBA" id="ARBA00023136"/>
    </source>
</evidence>
<dbReference type="SUPFAM" id="SSF103473">
    <property type="entry name" value="MFS general substrate transporter"/>
    <property type="match status" value="1"/>
</dbReference>
<dbReference type="Gene3D" id="1.20.1250.20">
    <property type="entry name" value="MFS general substrate transporter like domains"/>
    <property type="match status" value="1"/>
</dbReference>
<comment type="subcellular location">
    <subcellularLocation>
        <location evidence="1">Membrane</location>
        <topology evidence="1">Multi-pass membrane protein</topology>
    </subcellularLocation>
</comment>
<dbReference type="Pfam" id="PF00083">
    <property type="entry name" value="Sugar_tr"/>
    <property type="match status" value="1"/>
</dbReference>
<comment type="caution">
    <text evidence="8">The sequence shown here is derived from an EMBL/GenBank/DDBJ whole genome shotgun (WGS) entry which is preliminary data.</text>
</comment>
<keyword evidence="3 6" id="KW-0812">Transmembrane</keyword>
<dbReference type="PANTHER" id="PTHR23503:SF8">
    <property type="entry name" value="FACILITATED GLUCOSE TRANSPORTER PROTEIN 1"/>
    <property type="match status" value="1"/>
</dbReference>
<reference evidence="8 9" key="1">
    <citation type="submission" date="2019-06" db="EMBL/GenBank/DDBJ databases">
        <title>Genomics analysis of Aphanomyces spp. identifies a new class of oomycete effector associated with host adaptation.</title>
        <authorList>
            <person name="Gaulin E."/>
        </authorList>
    </citation>
    <scope>NUCLEOTIDE SEQUENCE [LARGE SCALE GENOMIC DNA]</scope>
    <source>
        <strain evidence="8 9">E</strain>
    </source>
</reference>
<keyword evidence="5 6" id="KW-0472">Membrane</keyword>
<proteinExistence type="predicted"/>
<accession>A0A6A5AEL1</accession>
<dbReference type="EMBL" id="VJMI01013818">
    <property type="protein sequence ID" value="KAF0746797.1"/>
    <property type="molecule type" value="Genomic_DNA"/>
</dbReference>
<feature type="transmembrane region" description="Helical" evidence="6">
    <location>
        <begin position="12"/>
        <end position="36"/>
    </location>
</feature>
<dbReference type="PANTHER" id="PTHR23503">
    <property type="entry name" value="SOLUTE CARRIER FAMILY 2"/>
    <property type="match status" value="1"/>
</dbReference>
<evidence type="ECO:0000256" key="2">
    <source>
        <dbReference type="ARBA" id="ARBA00022448"/>
    </source>
</evidence>
<protein>
    <recommendedName>
        <fullName evidence="7">Major facilitator superfamily (MFS) profile domain-containing protein</fullName>
    </recommendedName>
</protein>
<evidence type="ECO:0000256" key="3">
    <source>
        <dbReference type="ARBA" id="ARBA00022692"/>
    </source>
</evidence>
<evidence type="ECO:0000256" key="4">
    <source>
        <dbReference type="ARBA" id="ARBA00022989"/>
    </source>
</evidence>
<sequence>MYAIPDAPSSTWQFMPLFGGPVVIGVLQVAVMPCILESPIWLLHRRQVDQAHLVMNQLYLPGDDVDSHWSLLVATMERQTQETESSSSKLSLLVSAKYRKQFSIAVVLSTMQQLCGMNALVVYGPTMFKAIGIHELRLSSTIVNFGRFHDMYLGMKFGDRFNRRTLLLVGSAGMIVGSLGFTVCQTYPSATNNWVQITCMLAFVASFCMSVGSLGWIVSTELIPEVLGASSGAIATCCTWTAQFFIGVYFQQISSVGHWGSQAFGIFPAVLVVFVLFVWICVPDTRTQTTDQVTAMFYSDDDNQKQSDDDAFVYWTSDKENCILSSP</sequence>
<dbReference type="InterPro" id="IPR005828">
    <property type="entry name" value="MFS_sugar_transport-like"/>
</dbReference>
<dbReference type="InterPro" id="IPR020846">
    <property type="entry name" value="MFS_dom"/>
</dbReference>
<dbReference type="InterPro" id="IPR045263">
    <property type="entry name" value="GLUT"/>
</dbReference>
<feature type="transmembrane region" description="Helical" evidence="6">
    <location>
        <begin position="165"/>
        <end position="188"/>
    </location>
</feature>
<evidence type="ECO:0000256" key="1">
    <source>
        <dbReference type="ARBA" id="ARBA00004141"/>
    </source>
</evidence>